<dbReference type="SMART" id="SM00271">
    <property type="entry name" value="DnaJ"/>
    <property type="match status" value="1"/>
</dbReference>
<feature type="region of interest" description="Disordered" evidence="5">
    <location>
        <begin position="387"/>
        <end position="410"/>
    </location>
</feature>
<dbReference type="InterPro" id="IPR001623">
    <property type="entry name" value="DnaJ_domain"/>
</dbReference>
<dbReference type="InterPro" id="IPR036869">
    <property type="entry name" value="J_dom_sf"/>
</dbReference>
<evidence type="ECO:0000256" key="4">
    <source>
        <dbReference type="SAM" id="Coils"/>
    </source>
</evidence>
<feature type="region of interest" description="Disordered" evidence="5">
    <location>
        <begin position="537"/>
        <end position="578"/>
    </location>
</feature>
<protein>
    <recommendedName>
        <fullName evidence="6">J domain-containing protein</fullName>
    </recommendedName>
</protein>
<feature type="coiled-coil region" evidence="4">
    <location>
        <begin position="669"/>
        <end position="703"/>
    </location>
</feature>
<dbReference type="SUPFAM" id="SSF46565">
    <property type="entry name" value="Chaperone J-domain"/>
    <property type="match status" value="1"/>
</dbReference>
<comment type="caution">
    <text evidence="7">The sequence shown here is derived from an EMBL/GenBank/DDBJ whole genome shotgun (WGS) entry which is preliminary data.</text>
</comment>
<dbReference type="PROSITE" id="PS50076">
    <property type="entry name" value="DNAJ_2"/>
    <property type="match status" value="1"/>
</dbReference>
<feature type="region of interest" description="Disordered" evidence="5">
    <location>
        <begin position="628"/>
        <end position="669"/>
    </location>
</feature>
<feature type="compositionally biased region" description="Polar residues" evidence="5">
    <location>
        <begin position="1"/>
        <end position="14"/>
    </location>
</feature>
<evidence type="ECO:0000256" key="1">
    <source>
        <dbReference type="ARBA" id="ARBA00004240"/>
    </source>
</evidence>
<dbReference type="EMBL" id="JABMIG020000201">
    <property type="protein sequence ID" value="KAL3786145.1"/>
    <property type="molecule type" value="Genomic_DNA"/>
</dbReference>
<evidence type="ECO:0000256" key="3">
    <source>
        <dbReference type="ARBA" id="ARBA00022824"/>
    </source>
</evidence>
<feature type="coiled-coil region" evidence="4">
    <location>
        <begin position="900"/>
        <end position="964"/>
    </location>
</feature>
<dbReference type="PRINTS" id="PR00625">
    <property type="entry name" value="JDOMAIN"/>
</dbReference>
<dbReference type="PANTHER" id="PTHR44140">
    <property type="entry name" value="LD25575P"/>
    <property type="match status" value="1"/>
</dbReference>
<feature type="compositionally biased region" description="Polar residues" evidence="5">
    <location>
        <begin position="634"/>
        <end position="643"/>
    </location>
</feature>
<dbReference type="InterPro" id="IPR051727">
    <property type="entry name" value="DnaJ_C3_Co-chaperones"/>
</dbReference>
<keyword evidence="8" id="KW-1185">Reference proteome</keyword>
<feature type="region of interest" description="Disordered" evidence="5">
    <location>
        <begin position="224"/>
        <end position="271"/>
    </location>
</feature>
<organism evidence="7 8">
    <name type="scientific">Cyclotella cryptica</name>
    <dbReference type="NCBI Taxonomy" id="29204"/>
    <lineage>
        <taxon>Eukaryota</taxon>
        <taxon>Sar</taxon>
        <taxon>Stramenopiles</taxon>
        <taxon>Ochrophyta</taxon>
        <taxon>Bacillariophyta</taxon>
        <taxon>Coscinodiscophyceae</taxon>
        <taxon>Thalassiosirophycidae</taxon>
        <taxon>Stephanodiscales</taxon>
        <taxon>Stephanodiscaceae</taxon>
        <taxon>Cyclotella</taxon>
    </lineage>
</organism>
<feature type="domain" description="J" evidence="6">
    <location>
        <begin position="1040"/>
        <end position="1104"/>
    </location>
</feature>
<keyword evidence="3" id="KW-0256">Endoplasmic reticulum</keyword>
<dbReference type="Gene3D" id="1.10.287.110">
    <property type="entry name" value="DnaJ domain"/>
    <property type="match status" value="1"/>
</dbReference>
<dbReference type="Proteomes" id="UP001516023">
    <property type="component" value="Unassembled WGS sequence"/>
</dbReference>
<gene>
    <name evidence="7" type="ORF">HJC23_010719</name>
</gene>
<dbReference type="PANTHER" id="PTHR44140:SF2">
    <property type="entry name" value="LD25575P"/>
    <property type="match status" value="1"/>
</dbReference>
<evidence type="ECO:0000256" key="5">
    <source>
        <dbReference type="SAM" id="MobiDB-lite"/>
    </source>
</evidence>
<feature type="region of interest" description="Disordered" evidence="5">
    <location>
        <begin position="320"/>
        <end position="339"/>
    </location>
</feature>
<evidence type="ECO:0000313" key="7">
    <source>
        <dbReference type="EMBL" id="KAL3786145.1"/>
    </source>
</evidence>
<feature type="compositionally biased region" description="Polar residues" evidence="5">
    <location>
        <begin position="254"/>
        <end position="271"/>
    </location>
</feature>
<evidence type="ECO:0000256" key="2">
    <source>
        <dbReference type="ARBA" id="ARBA00022729"/>
    </source>
</evidence>
<comment type="subcellular location">
    <subcellularLocation>
        <location evidence="1">Endoplasmic reticulum</location>
    </subcellularLocation>
</comment>
<feature type="region of interest" description="Disordered" evidence="5">
    <location>
        <begin position="151"/>
        <end position="171"/>
    </location>
</feature>
<keyword evidence="4" id="KW-0175">Coiled coil</keyword>
<dbReference type="Pfam" id="PF00226">
    <property type="entry name" value="DnaJ"/>
    <property type="match status" value="1"/>
</dbReference>
<dbReference type="CDD" id="cd06257">
    <property type="entry name" value="DnaJ"/>
    <property type="match status" value="1"/>
</dbReference>
<name>A0ABD3PDG8_9STRA</name>
<reference evidence="7 8" key="1">
    <citation type="journal article" date="2020" name="G3 (Bethesda)">
        <title>Improved Reference Genome for Cyclotella cryptica CCMP332, a Model for Cell Wall Morphogenesis, Salinity Adaptation, and Lipid Production in Diatoms (Bacillariophyta).</title>
        <authorList>
            <person name="Roberts W.R."/>
            <person name="Downey K.M."/>
            <person name="Ruck E.C."/>
            <person name="Traller J.C."/>
            <person name="Alverson A.J."/>
        </authorList>
    </citation>
    <scope>NUCLEOTIDE SEQUENCE [LARGE SCALE GENOMIC DNA]</scope>
    <source>
        <strain evidence="7 8">CCMP332</strain>
    </source>
</reference>
<feature type="compositionally biased region" description="Basic residues" evidence="5">
    <location>
        <begin position="553"/>
        <end position="564"/>
    </location>
</feature>
<feature type="compositionally biased region" description="Low complexity" evidence="5">
    <location>
        <begin position="15"/>
        <end position="30"/>
    </location>
</feature>
<accession>A0ABD3PDG8</accession>
<feature type="region of interest" description="Disordered" evidence="5">
    <location>
        <begin position="1"/>
        <end position="30"/>
    </location>
</feature>
<dbReference type="GO" id="GO:0005783">
    <property type="term" value="C:endoplasmic reticulum"/>
    <property type="evidence" value="ECO:0007669"/>
    <property type="project" value="UniProtKB-SubCell"/>
</dbReference>
<feature type="compositionally biased region" description="Polar residues" evidence="5">
    <location>
        <begin position="394"/>
        <end position="410"/>
    </location>
</feature>
<sequence length="1104" mass="124562">MPGASKQANHRNSPQTASRNNSSQQSSLLTRQERSRTLSLYLQCCLVREPTARAQTSTRSMAELFLGPSPHASLAQTVNGLENASLLIQVHKSRRRAKTSTDQAFYVVMVQLVCDLNAHIFILNPHPMRSKLLPYRRRASLYHHLTIMLSRRPTTSNPHPQIAPKQLPRRKNVATGQAAVKKIVNSFTLQFLRSTDLESPQALKSNNERKIGEGSAASTLNQMRDNGIPHSILPPAGDLPASTKSAYENAGSRPRNQVHLSTSLESSSQTDRAYFSLSSGQNSIEHLQPANQFHAQNTMKFPYVSDIEQNNDTKYENVQGSIPTLSPYSSTASKKTNTGPPAQGYPAMTFSMKLPPPPGIGSHEMTPDDAWLYEVLGVDMNGARGAIATKPSHSKTTAADAQEQTKSSQNHVVETKFPATTAPVASETKANVLDDLSQDQLSEARRAAFELRLESQQKGAFANNDELLSTLLQLCRSNQLLIVDVLERSTSLAGTDDQVDESHVEELLELNELLLSSISMAESRCCFHDAHKCEPAADKTNATQAPPDDRPKSPKRKKKSRKNKSVANSKDSKAIKVPVACSSPPEVLEEVTMKSESSNNAKAPNTKLKETEVELLCSTYSNAKRENTALEPTAYSNTPNDALSENALKGHASNNGQEPKGRDNVDDPADAVQQEKDRMLKLLEEERRKAAVAREKKKSKKAKRFDRWVKEQEELKVSRGDSWKEWISKEIDYTELIKQLLVTEFLRQTKNTVVGVTNERILSDTHEVLMSNSRQIYRVLFGEVNCRVVVAGTDNTDLNGRQGNLHYYDKERQMFCVGLDTKKSSDSEIQFFSPENLDRVAARSFKSDKAVNKTFDVNVPAFFNYGDVMFSLIFTIKKSHVTSLGSAESLKLGLEKFIHTRNDEEHRAKLEAEAEKKREDVDRKRRKEAKARERAAWEHRKEAMRREKEEFEEMRREWARERRKYAYDQPFGGYGFFENIFSSTFGNNFTSSGGSFYFTIGGIPFRFRMDDDSDGDSFFDDFDDRWEERLEEEKEEENRKCAEILGVPENADARTLKLAYRKMALQYHPDKWKSDSEHGMTKEDAEERFKTMQSAYDHLMSNFD</sequence>
<evidence type="ECO:0000313" key="8">
    <source>
        <dbReference type="Proteomes" id="UP001516023"/>
    </source>
</evidence>
<proteinExistence type="predicted"/>
<dbReference type="AlphaFoldDB" id="A0ABD3PDG8"/>
<evidence type="ECO:0000259" key="6">
    <source>
        <dbReference type="PROSITE" id="PS50076"/>
    </source>
</evidence>
<keyword evidence="2" id="KW-0732">Signal</keyword>